<evidence type="ECO:0000313" key="2">
    <source>
        <dbReference type="Proteomes" id="UP000246569"/>
    </source>
</evidence>
<accession>A0A317N0H4</accession>
<dbReference type="AlphaFoldDB" id="A0A317N0H4"/>
<comment type="caution">
    <text evidence="1">The sequence shown here is derived from an EMBL/GenBank/DDBJ whole genome shotgun (WGS) entry which is preliminary data.</text>
</comment>
<dbReference type="EMBL" id="QGTJ01000001">
    <property type="protein sequence ID" value="PWV65995.1"/>
    <property type="molecule type" value="Genomic_DNA"/>
</dbReference>
<keyword evidence="2" id="KW-1185">Reference proteome</keyword>
<name>A0A317N0H4_9GAMM</name>
<proteinExistence type="predicted"/>
<organism evidence="1 2">
    <name type="scientific">Plasticicumulans acidivorans</name>
    <dbReference type="NCBI Taxonomy" id="886464"/>
    <lineage>
        <taxon>Bacteria</taxon>
        <taxon>Pseudomonadati</taxon>
        <taxon>Pseudomonadota</taxon>
        <taxon>Gammaproteobacteria</taxon>
        <taxon>Candidatus Competibacteraceae</taxon>
        <taxon>Plasticicumulans</taxon>
    </lineage>
</organism>
<dbReference type="RefSeq" id="WP_110016971.1">
    <property type="nucleotide sequence ID" value="NZ_QGTJ01000001.1"/>
</dbReference>
<sequence length="375" mass="37710">MNYPVKWFSSHDAAGTAVAGAPALSGTAGSLIALIDACSAGYCAVTLSALTVSAGTATATVNTGHPYLDQQIIEISGAGAALDGQHRVTRVSATTFAWATAAADGTLSGAITAKVAGLGGWAKIYTAGNSAMYRSSSVLGRQFTYLIDDSAGTTAVLRGYRAATAIDAGASPFPGSDTVRIAKSSGGDVRWVVVADEHTIYVACGTSASISRMRLHMFGDLGRLALTDGYCSAVAGFGVASQDESFAVLHSARRLTDSVVTIGYPSGWSGESSIDAGAVVSDGVAVWTPGYGFGPPYPAPSGGALVIPLHAAHGGAPRGRCRGLYGLLHASGYPSAGLVDIGGVLAVLITGYVSDASSVKRAGALAIAISDWEAP</sequence>
<gene>
    <name evidence="1" type="ORF">C7443_101483</name>
</gene>
<evidence type="ECO:0000313" key="1">
    <source>
        <dbReference type="EMBL" id="PWV65995.1"/>
    </source>
</evidence>
<dbReference type="Proteomes" id="UP000246569">
    <property type="component" value="Unassembled WGS sequence"/>
</dbReference>
<reference evidence="1 2" key="1">
    <citation type="submission" date="2018-05" db="EMBL/GenBank/DDBJ databases">
        <title>Genomic Encyclopedia of Type Strains, Phase IV (KMG-IV): sequencing the most valuable type-strain genomes for metagenomic binning, comparative biology and taxonomic classification.</title>
        <authorList>
            <person name="Goeker M."/>
        </authorList>
    </citation>
    <scope>NUCLEOTIDE SEQUENCE [LARGE SCALE GENOMIC DNA]</scope>
    <source>
        <strain evidence="1 2">DSM 23606</strain>
    </source>
</reference>
<dbReference type="OrthoDB" id="6696432at2"/>
<protein>
    <submittedName>
        <fullName evidence="1">Uncharacterized protein</fullName>
    </submittedName>
</protein>